<dbReference type="InterPro" id="IPR011047">
    <property type="entry name" value="Quinoprotein_ADH-like_sf"/>
</dbReference>
<protein>
    <submittedName>
        <fullName evidence="1">PQQ-like domain-containing protein</fullName>
    </submittedName>
</protein>
<reference evidence="1 2" key="1">
    <citation type="submission" date="2016-10" db="EMBL/GenBank/DDBJ databases">
        <authorList>
            <person name="Varghese N."/>
            <person name="Submissions S."/>
        </authorList>
    </citation>
    <scope>NUCLEOTIDE SEQUENCE [LARGE SCALE GENOMIC DNA]</scope>
    <source>
        <strain evidence="1 2">DSM 20586</strain>
    </source>
</reference>
<dbReference type="Proteomes" id="UP000183687">
    <property type="component" value="Unassembled WGS sequence"/>
</dbReference>
<sequence>MSYTLRNIYNTYVKLLSLSWILTTVLLSYQLMPTLVVVAWAASPASPGGVGTAQPFLSQIDTKEVIQYNGIGHEVQAATPTSLVSVQWKTQLAPAGAALSEPLFINGYVVVVANNTLNVVDAKSKEGRVVSSLELDGVIDHQARPLFVNNTYYIALQDGRVQAVDLSTMHKPQKLWTSSNTFASGTHTTTSLRLIKLVGTTLISFGTVCYDDAGQIIGGESAAVFAQTGALAWTISSGGSAGFYRNDIPQFGAYILRSDTWGTICVCDPQTGEVVGSCINTGSGITSDFTPLNATEAVYTSYDGQVHRLLSRRTVG</sequence>
<dbReference type="Gene3D" id="2.130.10.10">
    <property type="entry name" value="YVTN repeat-like/Quinoprotein amine dehydrogenase"/>
    <property type="match status" value="1"/>
</dbReference>
<organism evidence="1 2">
    <name type="scientific">Atopobium minutum</name>
    <dbReference type="NCBI Taxonomy" id="1381"/>
    <lineage>
        <taxon>Bacteria</taxon>
        <taxon>Bacillati</taxon>
        <taxon>Actinomycetota</taxon>
        <taxon>Coriobacteriia</taxon>
        <taxon>Coriobacteriales</taxon>
        <taxon>Atopobiaceae</taxon>
        <taxon>Atopobium</taxon>
    </lineage>
</organism>
<dbReference type="SUPFAM" id="SSF50998">
    <property type="entry name" value="Quinoprotein alcohol dehydrogenase-like"/>
    <property type="match status" value="1"/>
</dbReference>
<accession>A0AB38A5L9</accession>
<dbReference type="RefSeq" id="WP_002563386.1">
    <property type="nucleotide sequence ID" value="NZ_CALJSN010000006.1"/>
</dbReference>
<comment type="caution">
    <text evidence="1">The sequence shown here is derived from an EMBL/GenBank/DDBJ whole genome shotgun (WGS) entry which is preliminary data.</text>
</comment>
<dbReference type="EMBL" id="FNSH01000001">
    <property type="protein sequence ID" value="SEB52874.1"/>
    <property type="molecule type" value="Genomic_DNA"/>
</dbReference>
<dbReference type="InterPro" id="IPR015943">
    <property type="entry name" value="WD40/YVTN_repeat-like_dom_sf"/>
</dbReference>
<gene>
    <name evidence="1" type="ORF">SAMN04489746_0513</name>
</gene>
<evidence type="ECO:0000313" key="2">
    <source>
        <dbReference type="Proteomes" id="UP000183687"/>
    </source>
</evidence>
<evidence type="ECO:0000313" key="1">
    <source>
        <dbReference type="EMBL" id="SEB52874.1"/>
    </source>
</evidence>
<name>A0AB38A5L9_9ACTN</name>
<dbReference type="AlphaFoldDB" id="A0AB38A5L9"/>
<proteinExistence type="predicted"/>